<dbReference type="InterPro" id="IPR012296">
    <property type="entry name" value="Nuclease_put_TT1808"/>
</dbReference>
<dbReference type="AlphaFoldDB" id="A0A2S9YP56"/>
<dbReference type="CDD" id="cd06260">
    <property type="entry name" value="DUF820-like"/>
    <property type="match status" value="1"/>
</dbReference>
<evidence type="ECO:0000313" key="3">
    <source>
        <dbReference type="Proteomes" id="UP000238823"/>
    </source>
</evidence>
<dbReference type="PANTHER" id="PTHR36558">
    <property type="entry name" value="GLR1098 PROTEIN"/>
    <property type="match status" value="1"/>
</dbReference>
<dbReference type="EMBL" id="PVNL01000064">
    <property type="protein sequence ID" value="PRQ06866.1"/>
    <property type="molecule type" value="Genomic_DNA"/>
</dbReference>
<name>A0A2S9YP56_9BACT</name>
<dbReference type="SUPFAM" id="SSF52980">
    <property type="entry name" value="Restriction endonuclease-like"/>
    <property type="match status" value="1"/>
</dbReference>
<dbReference type="Gene3D" id="3.90.1570.10">
    <property type="entry name" value="tt1808, chain A"/>
    <property type="match status" value="1"/>
</dbReference>
<gene>
    <name evidence="2" type="ORF">ENSA7_34040</name>
</gene>
<organism evidence="2 3">
    <name type="scientific">Enhygromyxa salina</name>
    <dbReference type="NCBI Taxonomy" id="215803"/>
    <lineage>
        <taxon>Bacteria</taxon>
        <taxon>Pseudomonadati</taxon>
        <taxon>Myxococcota</taxon>
        <taxon>Polyangia</taxon>
        <taxon>Nannocystales</taxon>
        <taxon>Nannocystaceae</taxon>
        <taxon>Enhygromyxa</taxon>
    </lineage>
</organism>
<protein>
    <recommendedName>
        <fullName evidence="1">Putative restriction endonuclease domain-containing protein</fullName>
    </recommendedName>
</protein>
<evidence type="ECO:0000313" key="2">
    <source>
        <dbReference type="EMBL" id="PRQ06866.1"/>
    </source>
</evidence>
<dbReference type="Pfam" id="PF05685">
    <property type="entry name" value="Uma2"/>
    <property type="match status" value="1"/>
</dbReference>
<feature type="domain" description="Putative restriction endonuclease" evidence="1">
    <location>
        <begin position="19"/>
        <end position="186"/>
    </location>
</feature>
<dbReference type="InterPro" id="IPR011335">
    <property type="entry name" value="Restrct_endonuc-II-like"/>
</dbReference>
<dbReference type="InterPro" id="IPR008538">
    <property type="entry name" value="Uma2"/>
</dbReference>
<dbReference type="Proteomes" id="UP000238823">
    <property type="component" value="Unassembled WGS sequence"/>
</dbReference>
<reference evidence="2 3" key="1">
    <citation type="submission" date="2018-03" db="EMBL/GenBank/DDBJ databases">
        <title>Draft Genome Sequences of the Obligatory Marine Myxobacteria Enhygromyxa salina SWB007.</title>
        <authorList>
            <person name="Poehlein A."/>
            <person name="Moghaddam J.A."/>
            <person name="Harms H."/>
            <person name="Alanjari M."/>
            <person name="Koenig G.M."/>
            <person name="Daniel R."/>
            <person name="Schaeberle T.F."/>
        </authorList>
    </citation>
    <scope>NUCLEOTIDE SEQUENCE [LARGE SCALE GENOMIC DNA]</scope>
    <source>
        <strain evidence="2 3">SWB007</strain>
    </source>
</reference>
<accession>A0A2S9YP56</accession>
<comment type="caution">
    <text evidence="2">The sequence shown here is derived from an EMBL/GenBank/DDBJ whole genome shotgun (WGS) entry which is preliminary data.</text>
</comment>
<evidence type="ECO:0000259" key="1">
    <source>
        <dbReference type="Pfam" id="PF05685"/>
    </source>
</evidence>
<dbReference type="PANTHER" id="PTHR36558:SF1">
    <property type="entry name" value="RESTRICTION ENDONUCLEASE DOMAIN-CONTAINING PROTEIN-RELATED"/>
    <property type="match status" value="1"/>
</dbReference>
<sequence length="198" mass="21677">MRHTGPVTAEAATQRMSYADYAELERQGLGKHEYLRGEVVAMTDGTLEHARLASQLAYLLGRELAGGSCRVFSSDLRVRIEATDLDTYPDLSVVCGDPQTAAADDHALLNPTLVIEVLSKSTEGYDRGQKASHYRRIPALKGYLLVSQQTRQLELQTRRDDGSWTLLEAGPGEQLCIEALGVTLDVDEVYQGSLGPQV</sequence>
<proteinExistence type="predicted"/>